<dbReference type="EMBL" id="JACHWU010000009">
    <property type="protein sequence ID" value="MBB3053336.1"/>
    <property type="molecule type" value="Genomic_DNA"/>
</dbReference>
<dbReference type="Proteomes" id="UP000550714">
    <property type="component" value="Unassembled WGS sequence"/>
</dbReference>
<evidence type="ECO:0000313" key="1">
    <source>
        <dbReference type="EMBL" id="MBB3053336.1"/>
    </source>
</evidence>
<comment type="caution">
    <text evidence="1">The sequence shown here is derived from an EMBL/GenBank/DDBJ whole genome shotgun (WGS) entry which is preliminary data.</text>
</comment>
<evidence type="ECO:0000313" key="2">
    <source>
        <dbReference type="Proteomes" id="UP000550714"/>
    </source>
</evidence>
<organism evidence="1 2">
    <name type="scientific">Prauserella isguenensis</name>
    <dbReference type="NCBI Taxonomy" id="1470180"/>
    <lineage>
        <taxon>Bacteria</taxon>
        <taxon>Bacillati</taxon>
        <taxon>Actinomycetota</taxon>
        <taxon>Actinomycetes</taxon>
        <taxon>Pseudonocardiales</taxon>
        <taxon>Pseudonocardiaceae</taxon>
        <taxon>Prauserella</taxon>
    </lineage>
</organism>
<accession>A0A839S6C9</accession>
<sequence length="97" mass="10483">MAMTQQYLAGELSLRLAQLQTLAADETSLRRVASLRHHAETDPLTELASIANRAIDLADVLCWSSVTRGDVASFNREAAVSAELYEFSVCAGLLTEG</sequence>
<keyword evidence="2" id="KW-1185">Reference proteome</keyword>
<protein>
    <submittedName>
        <fullName evidence="1">Uncharacterized protein</fullName>
    </submittedName>
</protein>
<proteinExistence type="predicted"/>
<dbReference type="AlphaFoldDB" id="A0A839S6C9"/>
<dbReference type="RefSeq" id="WP_183659039.1">
    <property type="nucleotide sequence ID" value="NZ_JACHWU010000009.1"/>
</dbReference>
<name>A0A839S6C9_9PSEU</name>
<reference evidence="1 2" key="1">
    <citation type="submission" date="2020-08" db="EMBL/GenBank/DDBJ databases">
        <title>Genomic Encyclopedia of Type Strains, Phase III (KMG-III): the genomes of soil and plant-associated and newly described type strains.</title>
        <authorList>
            <person name="Whitman W."/>
        </authorList>
    </citation>
    <scope>NUCLEOTIDE SEQUENCE [LARGE SCALE GENOMIC DNA]</scope>
    <source>
        <strain evidence="1 2">CECT 8577</strain>
    </source>
</reference>
<gene>
    <name evidence="1" type="ORF">FHS23_004385</name>
</gene>